<reference evidence="1 2" key="1">
    <citation type="journal article" date="2013" name="PLoS ONE">
        <title>Genomic and secretomic analyses reveal unique features of the lignocellulolytic enzyme system of Penicillium decumbens.</title>
        <authorList>
            <person name="Liu G."/>
            <person name="Zhang L."/>
            <person name="Wei X."/>
            <person name="Zou G."/>
            <person name="Qin Y."/>
            <person name="Ma L."/>
            <person name="Li J."/>
            <person name="Zheng H."/>
            <person name="Wang S."/>
            <person name="Wang C."/>
            <person name="Xun L."/>
            <person name="Zhao G.-P."/>
            <person name="Zhou Z."/>
            <person name="Qu Y."/>
        </authorList>
    </citation>
    <scope>NUCLEOTIDE SEQUENCE [LARGE SCALE GENOMIC DNA]</scope>
    <source>
        <strain evidence="2">114-2 / CGMCC 5302</strain>
    </source>
</reference>
<dbReference type="STRING" id="933388.S8BH53"/>
<evidence type="ECO:0000313" key="2">
    <source>
        <dbReference type="Proteomes" id="UP000019376"/>
    </source>
</evidence>
<evidence type="ECO:0000313" key="1">
    <source>
        <dbReference type="EMBL" id="EPS34457.1"/>
    </source>
</evidence>
<dbReference type="Proteomes" id="UP000019376">
    <property type="component" value="Unassembled WGS sequence"/>
</dbReference>
<dbReference type="HOGENOM" id="CLU_1678524_0_0_1"/>
<dbReference type="eggNOG" id="ENOG502SKXY">
    <property type="taxonomic scope" value="Eukaryota"/>
</dbReference>
<proteinExistence type="predicted"/>
<gene>
    <name evidence="1" type="ORF">PDE_09421</name>
</gene>
<sequence>MFPRITRSQNNVPLSNGIALFSDKGLDWIEERTGEQVNRAELSSFGISWTNLGRLRDETTDGISPSARSIDLPHRDSAERDLMRYTSSFQSLVFPVISKTLFKGTLDLAYVSLFGMDINNHEVLDFGSYVSGAQRLVPRITQEMTVDGLQSLIMLVS</sequence>
<name>S8BH53_PENO1</name>
<protein>
    <submittedName>
        <fullName evidence="1">Uncharacterized protein</fullName>
    </submittedName>
</protein>
<organism evidence="1 2">
    <name type="scientific">Penicillium oxalicum (strain 114-2 / CGMCC 5302)</name>
    <name type="common">Penicillium decumbens</name>
    <dbReference type="NCBI Taxonomy" id="933388"/>
    <lineage>
        <taxon>Eukaryota</taxon>
        <taxon>Fungi</taxon>
        <taxon>Dikarya</taxon>
        <taxon>Ascomycota</taxon>
        <taxon>Pezizomycotina</taxon>
        <taxon>Eurotiomycetes</taxon>
        <taxon>Eurotiomycetidae</taxon>
        <taxon>Eurotiales</taxon>
        <taxon>Aspergillaceae</taxon>
        <taxon>Penicillium</taxon>
    </lineage>
</organism>
<dbReference type="EMBL" id="KB644415">
    <property type="protein sequence ID" value="EPS34457.1"/>
    <property type="molecule type" value="Genomic_DNA"/>
</dbReference>
<dbReference type="AlphaFoldDB" id="S8BH53"/>
<dbReference type="OrthoDB" id="4116913at2759"/>
<keyword evidence="2" id="KW-1185">Reference proteome</keyword>
<dbReference type="PhylomeDB" id="S8BH53"/>
<accession>S8BH53</accession>